<dbReference type="EMBL" id="FOEF01000003">
    <property type="protein sequence ID" value="SEP03164.1"/>
    <property type="molecule type" value="Genomic_DNA"/>
</dbReference>
<gene>
    <name evidence="1" type="ORF">SAMN04489732_103309</name>
</gene>
<dbReference type="InterPro" id="IPR006311">
    <property type="entry name" value="TAT_signal"/>
</dbReference>
<reference evidence="1 2" key="1">
    <citation type="submission" date="2016-10" db="EMBL/GenBank/DDBJ databases">
        <authorList>
            <person name="de Groot N.N."/>
        </authorList>
    </citation>
    <scope>NUCLEOTIDE SEQUENCE [LARGE SCALE GENOMIC DNA]</scope>
    <source>
        <strain evidence="1 2">DSM 44993</strain>
    </source>
</reference>
<dbReference type="AlphaFoldDB" id="A0A1H8UJX6"/>
<dbReference type="OrthoDB" id="3495297at2"/>
<name>A0A1H8UJX6_9PSEU</name>
<keyword evidence="2" id="KW-1185">Reference proteome</keyword>
<dbReference type="PROSITE" id="PS51318">
    <property type="entry name" value="TAT"/>
    <property type="match status" value="1"/>
</dbReference>
<dbReference type="Proteomes" id="UP000198582">
    <property type="component" value="Unassembled WGS sequence"/>
</dbReference>
<proteinExistence type="predicted"/>
<dbReference type="STRING" id="394193.SAMN04489732_103309"/>
<dbReference type="RefSeq" id="WP_091615421.1">
    <property type="nucleotide sequence ID" value="NZ_FOEF01000003.1"/>
</dbReference>
<accession>A0A1H8UJX6</accession>
<protein>
    <submittedName>
        <fullName evidence="1">Uncharacterized protein</fullName>
    </submittedName>
</protein>
<evidence type="ECO:0000313" key="2">
    <source>
        <dbReference type="Proteomes" id="UP000198582"/>
    </source>
</evidence>
<evidence type="ECO:0000313" key="1">
    <source>
        <dbReference type="EMBL" id="SEP03164.1"/>
    </source>
</evidence>
<organism evidence="1 2">
    <name type="scientific">Amycolatopsis saalfeldensis</name>
    <dbReference type="NCBI Taxonomy" id="394193"/>
    <lineage>
        <taxon>Bacteria</taxon>
        <taxon>Bacillati</taxon>
        <taxon>Actinomycetota</taxon>
        <taxon>Actinomycetes</taxon>
        <taxon>Pseudonocardiales</taxon>
        <taxon>Pseudonocardiaceae</taxon>
        <taxon>Amycolatopsis</taxon>
    </lineage>
</organism>
<sequence length="642" mass="67929">MVLSRRGMLFGTVGLGATLGLGLTLPGGVAAASVTPPAGPFPALPPLPAGAPVRKLFSPLEQRFGPYLAILPGMVNDIEVTDPATLGYMGGGWWRTPSVPTNARVQEHVFTLSWFHANARSWNPYSGNAALLKRLDAAIAHYLNLQHADGSWPEYSVTEQSKAATGFGLGYLAKTLANLRQANALPTRRGQIGTALHQGMTWFLEPANPIWASPIHYANQNTSGLASSTRALKLNPDAAMQAKLASRIAYLAAHGQSPAGFFYEPTGMDINYNFEVMLPELAEIYVLTGDKTVLSMASKFAGWFGYNVVREPDGTGSLTYVGMSARTTVTGYDNVIPDPDRTNLASFFVPEVPALAPFFTSAEDRAATRAAWAAASGPAPGLAKQDTSPRIIAHAPYGESLPSKAAKQAAIAKLPYLASKDFAVQRRDDLTKQAYTFIRRPALYLAAFFGTRPSSEVRGSAGLLWHPAAGAIVQSQQDDTQCWASLLPNGNPDARSNLDATYQVGGRAWDGQRIVPGSAPVVVAYALPDGRIRTTLTVTPNTVTRAVKGTSALTEQVPLVLKPTDTVSFSDGTPIGHGRNSAATATGLTIHRGGKAITIGWGTALAASVTATTVNVLSTGGRRIHVLRVPHGGTLSTVITLP</sequence>